<evidence type="ECO:0000256" key="7">
    <source>
        <dbReference type="ARBA" id="ARBA00023239"/>
    </source>
</evidence>
<evidence type="ECO:0000256" key="6">
    <source>
        <dbReference type="ARBA" id="ARBA00023027"/>
    </source>
</evidence>
<evidence type="ECO:0000256" key="8">
    <source>
        <dbReference type="RuleBase" id="RU004473"/>
    </source>
</evidence>
<proteinExistence type="inferred from homology"/>
<dbReference type="Pfam" id="PF16363">
    <property type="entry name" value="GDP_Man_Dehyd"/>
    <property type="match status" value="1"/>
</dbReference>
<dbReference type="RefSeq" id="WP_151431573.1">
    <property type="nucleotide sequence ID" value="NZ_JANJZI010000019.1"/>
</dbReference>
<organism evidence="10 11">
    <name type="scientific">Adlercreutzia muris</name>
    <dbReference type="NCBI Taxonomy" id="1796610"/>
    <lineage>
        <taxon>Bacteria</taxon>
        <taxon>Bacillati</taxon>
        <taxon>Actinomycetota</taxon>
        <taxon>Coriobacteriia</taxon>
        <taxon>Eggerthellales</taxon>
        <taxon>Eggerthellaceae</taxon>
        <taxon>Adlercreutzia</taxon>
    </lineage>
</organism>
<dbReference type="PANTHER" id="PTHR43000">
    <property type="entry name" value="DTDP-D-GLUCOSE 4,6-DEHYDRATASE-RELATED"/>
    <property type="match status" value="1"/>
</dbReference>
<dbReference type="EMBL" id="WAJS01000032">
    <property type="protein sequence ID" value="KAB1642122.1"/>
    <property type="molecule type" value="Genomic_DNA"/>
</dbReference>
<reference evidence="10 11" key="1">
    <citation type="submission" date="2019-09" db="EMBL/GenBank/DDBJ databases">
        <title>Whole genome shotgun sequencing (WGS) of Ellagibacter isourolithinifaciens DSM 104140(T) and Adlercreutzia muris DSM 29508(T).</title>
        <authorList>
            <person name="Stoll D.A."/>
            <person name="Danylec N."/>
            <person name="Huch M."/>
        </authorList>
    </citation>
    <scope>NUCLEOTIDE SEQUENCE [LARGE SCALE GENOMIC DNA]</scope>
    <source>
        <strain evidence="10 11">DSM 29508</strain>
    </source>
</reference>
<accession>A0A7C8BQ67</accession>
<name>A0A7C8BQ67_9ACTN</name>
<dbReference type="Gene3D" id="3.40.50.720">
    <property type="entry name" value="NAD(P)-binding Rossmann-like Domain"/>
    <property type="match status" value="1"/>
</dbReference>
<evidence type="ECO:0000256" key="2">
    <source>
        <dbReference type="ARBA" id="ARBA00001911"/>
    </source>
</evidence>
<sequence length="353" mass="39122">MSKTYLVTGGAGFIGSNFIRYMMREHGDVFIINVDKLTYAGNLANVADVASDDRYCFVRADICDRKAIGALFGEYDIDAVINFAAESHVDRSIASPGVFVSTNVGGTVNLLDCARSAWEDGDGSYPPGKKFLQVSTDEVYGTLSLENREEFFTEDMALEPNSPYSASKAAADLFVLSYGATYGLPVNITRCSNNYGPYQHPEKLIPHMILNAVAHRPLPVYGDGQNVRDWLFVDDHCRAIDLVLNNAAPGEIYNVGGHNERSNIEVVSHLVAMCSQYLDDEGISTELIEYVEDRKGHDRRYGIAPDKIAEDLGWQPQVLFREGIESTAKWYLENLAWVRQVADVDDSRDGCSE</sequence>
<keyword evidence="6" id="KW-0520">NAD</keyword>
<evidence type="ECO:0000256" key="5">
    <source>
        <dbReference type="ARBA" id="ARBA00016977"/>
    </source>
</evidence>
<evidence type="ECO:0000313" key="10">
    <source>
        <dbReference type="EMBL" id="KAB1642122.1"/>
    </source>
</evidence>
<evidence type="ECO:0000313" key="11">
    <source>
        <dbReference type="Proteomes" id="UP000479639"/>
    </source>
</evidence>
<comment type="cofactor">
    <cofactor evidence="2 8">
        <name>NAD(+)</name>
        <dbReference type="ChEBI" id="CHEBI:57540"/>
    </cofactor>
</comment>
<feature type="domain" description="NAD(P)-binding" evidence="9">
    <location>
        <begin position="6"/>
        <end position="326"/>
    </location>
</feature>
<dbReference type="InterPro" id="IPR016040">
    <property type="entry name" value="NAD(P)-bd_dom"/>
</dbReference>
<keyword evidence="11" id="KW-1185">Reference proteome</keyword>
<dbReference type="InterPro" id="IPR005888">
    <property type="entry name" value="dTDP_Gluc_deHydtase"/>
</dbReference>
<dbReference type="Proteomes" id="UP000479639">
    <property type="component" value="Unassembled WGS sequence"/>
</dbReference>
<keyword evidence="7 8" id="KW-0456">Lyase</keyword>
<dbReference type="InterPro" id="IPR036291">
    <property type="entry name" value="NAD(P)-bd_dom_sf"/>
</dbReference>
<evidence type="ECO:0000259" key="9">
    <source>
        <dbReference type="Pfam" id="PF16363"/>
    </source>
</evidence>
<evidence type="ECO:0000256" key="1">
    <source>
        <dbReference type="ARBA" id="ARBA00001539"/>
    </source>
</evidence>
<evidence type="ECO:0000256" key="4">
    <source>
        <dbReference type="ARBA" id="ARBA00011990"/>
    </source>
</evidence>
<dbReference type="NCBIfam" id="TIGR01181">
    <property type="entry name" value="dTDP_gluc_dehyt"/>
    <property type="match status" value="1"/>
</dbReference>
<comment type="caution">
    <text evidence="10">The sequence shown here is derived from an EMBL/GenBank/DDBJ whole genome shotgun (WGS) entry which is preliminary data.</text>
</comment>
<comment type="similarity">
    <text evidence="3 8">Belongs to the NAD(P)-dependent epimerase/dehydratase family. dTDP-glucose dehydratase subfamily.</text>
</comment>
<protein>
    <recommendedName>
        <fullName evidence="5 8">dTDP-glucose 4,6-dehydratase</fullName>
        <ecNumber evidence="4 8">4.2.1.46</ecNumber>
    </recommendedName>
</protein>
<evidence type="ECO:0000256" key="3">
    <source>
        <dbReference type="ARBA" id="ARBA00008178"/>
    </source>
</evidence>
<gene>
    <name evidence="10" type="primary">rfbB</name>
    <name evidence="10" type="ORF">F8D48_09520</name>
</gene>
<dbReference type="GO" id="GO:0009225">
    <property type="term" value="P:nucleotide-sugar metabolic process"/>
    <property type="evidence" value="ECO:0007669"/>
    <property type="project" value="InterPro"/>
</dbReference>
<dbReference type="GO" id="GO:0008460">
    <property type="term" value="F:dTDP-glucose 4,6-dehydratase activity"/>
    <property type="evidence" value="ECO:0007669"/>
    <property type="project" value="UniProtKB-EC"/>
</dbReference>
<dbReference type="CDD" id="cd05246">
    <property type="entry name" value="dTDP_GD_SDR_e"/>
    <property type="match status" value="1"/>
</dbReference>
<dbReference type="AlphaFoldDB" id="A0A7C8BQ67"/>
<dbReference type="Gene3D" id="3.90.25.10">
    <property type="entry name" value="UDP-galactose 4-epimerase, domain 1"/>
    <property type="match status" value="1"/>
</dbReference>
<dbReference type="EC" id="4.2.1.46" evidence="4 8"/>
<comment type="catalytic activity">
    <reaction evidence="1 8">
        <text>dTDP-alpha-D-glucose = dTDP-4-dehydro-6-deoxy-alpha-D-glucose + H2O</text>
        <dbReference type="Rhea" id="RHEA:17221"/>
        <dbReference type="ChEBI" id="CHEBI:15377"/>
        <dbReference type="ChEBI" id="CHEBI:57477"/>
        <dbReference type="ChEBI" id="CHEBI:57649"/>
        <dbReference type="EC" id="4.2.1.46"/>
    </reaction>
</comment>
<dbReference type="SUPFAM" id="SSF51735">
    <property type="entry name" value="NAD(P)-binding Rossmann-fold domains"/>
    <property type="match status" value="1"/>
</dbReference>